<evidence type="ECO:0000313" key="2">
    <source>
        <dbReference type="EMBL" id="MFC3835587.1"/>
    </source>
</evidence>
<evidence type="ECO:0000313" key="3">
    <source>
        <dbReference type="Proteomes" id="UP001595803"/>
    </source>
</evidence>
<accession>A0ABV7ZDZ4</accession>
<feature type="signal peptide" evidence="1">
    <location>
        <begin position="1"/>
        <end position="35"/>
    </location>
</feature>
<evidence type="ECO:0008006" key="4">
    <source>
        <dbReference type="Google" id="ProtNLM"/>
    </source>
</evidence>
<dbReference type="EMBL" id="JBHRZG010000024">
    <property type="protein sequence ID" value="MFC3835587.1"/>
    <property type="molecule type" value="Genomic_DNA"/>
</dbReference>
<keyword evidence="3" id="KW-1185">Reference proteome</keyword>
<name>A0ABV7ZDZ4_9DEIO</name>
<dbReference type="Proteomes" id="UP001595803">
    <property type="component" value="Unassembled WGS sequence"/>
</dbReference>
<sequence>MRHDRTTTGRTRQIARTLLTVTALLGAVTTHPAVAAPTPDAAVTALLRDAQPGARYTMSGSVAETCDRLAAAGLTLLGVGDSSRDQNLHVFHDATRGQYLSVLAGEQTVIRVTSDPPTARMWLWAE</sequence>
<proteinExistence type="predicted"/>
<gene>
    <name evidence="2" type="ORF">ACFOSB_22205</name>
</gene>
<evidence type="ECO:0000256" key="1">
    <source>
        <dbReference type="SAM" id="SignalP"/>
    </source>
</evidence>
<reference evidence="3" key="1">
    <citation type="journal article" date="2019" name="Int. J. Syst. Evol. Microbiol.">
        <title>The Global Catalogue of Microorganisms (GCM) 10K type strain sequencing project: providing services to taxonomists for standard genome sequencing and annotation.</title>
        <authorList>
            <consortium name="The Broad Institute Genomics Platform"/>
            <consortium name="The Broad Institute Genome Sequencing Center for Infectious Disease"/>
            <person name="Wu L."/>
            <person name="Ma J."/>
        </authorList>
    </citation>
    <scope>NUCLEOTIDE SEQUENCE [LARGE SCALE GENOMIC DNA]</scope>
    <source>
        <strain evidence="3">CCTCC AB 2017081</strain>
    </source>
</reference>
<protein>
    <recommendedName>
        <fullName evidence="4">Secreted protein</fullName>
    </recommendedName>
</protein>
<keyword evidence="1" id="KW-0732">Signal</keyword>
<comment type="caution">
    <text evidence="2">The sequence shown here is derived from an EMBL/GenBank/DDBJ whole genome shotgun (WGS) entry which is preliminary data.</text>
</comment>
<organism evidence="2 3">
    <name type="scientific">Deinococcus rufus</name>
    <dbReference type="NCBI Taxonomy" id="2136097"/>
    <lineage>
        <taxon>Bacteria</taxon>
        <taxon>Thermotogati</taxon>
        <taxon>Deinococcota</taxon>
        <taxon>Deinococci</taxon>
        <taxon>Deinococcales</taxon>
        <taxon>Deinococcaceae</taxon>
        <taxon>Deinococcus</taxon>
    </lineage>
</organism>
<dbReference type="RefSeq" id="WP_322474459.1">
    <property type="nucleotide sequence ID" value="NZ_JBHRZG010000024.1"/>
</dbReference>
<feature type="chain" id="PRO_5046595190" description="Secreted protein" evidence="1">
    <location>
        <begin position="36"/>
        <end position="126"/>
    </location>
</feature>